<organism evidence="8">
    <name type="scientific">Kwoniella dejecticola CBS 10117</name>
    <dbReference type="NCBI Taxonomy" id="1296121"/>
    <lineage>
        <taxon>Eukaryota</taxon>
        <taxon>Fungi</taxon>
        <taxon>Dikarya</taxon>
        <taxon>Basidiomycota</taxon>
        <taxon>Agaricomycotina</taxon>
        <taxon>Tremellomycetes</taxon>
        <taxon>Tremellales</taxon>
        <taxon>Cryptococcaceae</taxon>
        <taxon>Kwoniella</taxon>
    </lineage>
</organism>
<evidence type="ECO:0000256" key="1">
    <source>
        <dbReference type="ARBA" id="ARBA00022722"/>
    </source>
</evidence>
<dbReference type="GeneID" id="28966489"/>
<evidence type="ECO:0000256" key="2">
    <source>
        <dbReference type="ARBA" id="ARBA00022801"/>
    </source>
</evidence>
<evidence type="ECO:0000256" key="3">
    <source>
        <dbReference type="ARBA" id="ARBA00023239"/>
    </source>
</evidence>
<keyword evidence="2" id="KW-0378">Hydrolase</keyword>
<reference evidence="9" key="2">
    <citation type="submission" date="2013-07" db="EMBL/GenBank/DDBJ databases">
        <authorList>
            <consortium name="The Broad Institute Genome Sequencing Platform"/>
            <person name="Cuomo C."/>
            <person name="Litvintseva A."/>
            <person name="Chen Y."/>
            <person name="Heitman J."/>
            <person name="Sun S."/>
            <person name="Springer D."/>
            <person name="Dromer F."/>
            <person name="Young S.K."/>
            <person name="Zeng Q."/>
            <person name="Gargeya S."/>
            <person name="Fitzgerald M."/>
            <person name="Abouelleil A."/>
            <person name="Alvarado L."/>
            <person name="Berlin A.M."/>
            <person name="Chapman S.B."/>
            <person name="Dewar J."/>
            <person name="Goldberg J."/>
            <person name="Griggs A."/>
            <person name="Gujja S."/>
            <person name="Hansen M."/>
            <person name="Howarth C."/>
            <person name="Imamovic A."/>
            <person name="Larimer J."/>
            <person name="McCowan C."/>
            <person name="Murphy C."/>
            <person name="Pearson M."/>
            <person name="Priest M."/>
            <person name="Roberts A."/>
            <person name="Saif S."/>
            <person name="Shea T."/>
            <person name="Sykes S."/>
            <person name="Wortman J."/>
            <person name="Nusbaum C."/>
            <person name="Birren B."/>
        </authorList>
    </citation>
    <scope>NUCLEOTIDE SEQUENCE</scope>
    <source>
        <strain evidence="9">CBS 10117</strain>
    </source>
</reference>
<evidence type="ECO:0000256" key="6">
    <source>
        <dbReference type="ARBA" id="ARBA00030030"/>
    </source>
</evidence>
<dbReference type="InterPro" id="IPR027521">
    <property type="entry name" value="Usb1"/>
</dbReference>
<dbReference type="Pfam" id="PF09749">
    <property type="entry name" value="HVSL"/>
    <property type="match status" value="1"/>
</dbReference>
<reference evidence="8" key="1">
    <citation type="submission" date="2013-07" db="EMBL/GenBank/DDBJ databases">
        <title>The Genome Sequence of Cryptococcus dejecticola CBS10117.</title>
        <authorList>
            <consortium name="The Broad Institute Genome Sequencing Platform"/>
            <person name="Cuomo C."/>
            <person name="Litvintseva A."/>
            <person name="Chen Y."/>
            <person name="Heitman J."/>
            <person name="Sun S."/>
            <person name="Springer D."/>
            <person name="Dromer F."/>
            <person name="Young S.K."/>
            <person name="Zeng Q."/>
            <person name="Gargeya S."/>
            <person name="Fitzgerald M."/>
            <person name="Abouelleil A."/>
            <person name="Alvarado L."/>
            <person name="Berlin A.M."/>
            <person name="Chapman S.B."/>
            <person name="Dewar J."/>
            <person name="Goldberg J."/>
            <person name="Griggs A."/>
            <person name="Gujja S."/>
            <person name="Hansen M."/>
            <person name="Howarth C."/>
            <person name="Imamovic A."/>
            <person name="Larimer J."/>
            <person name="McCowan C."/>
            <person name="Murphy C."/>
            <person name="Pearson M."/>
            <person name="Priest M."/>
            <person name="Roberts A."/>
            <person name="Saif S."/>
            <person name="Shea T."/>
            <person name="Sykes S."/>
            <person name="Wortman J."/>
            <person name="Nusbaum C."/>
            <person name="Birren B."/>
        </authorList>
    </citation>
    <scope>NUCLEOTIDE SEQUENCE [LARGE SCALE GENOMIC DNA]</scope>
    <source>
        <strain evidence="8">CBS 10117</strain>
    </source>
</reference>
<dbReference type="VEuPathDB" id="FungiDB:I303_02790"/>
<dbReference type="EMBL" id="CP144532">
    <property type="protein sequence ID" value="WWC60210.1"/>
    <property type="molecule type" value="Genomic_DNA"/>
</dbReference>
<dbReference type="RefSeq" id="XP_018264617.1">
    <property type="nucleotide sequence ID" value="XM_018406123.1"/>
</dbReference>
<reference evidence="9" key="3">
    <citation type="submission" date="2024-02" db="EMBL/GenBank/DDBJ databases">
        <title>Comparative genomics of Cryptococcus and Kwoniella reveals pathogenesis evolution and contrasting modes of karyotype evolution via chromosome fusion or intercentromeric recombination.</title>
        <authorList>
            <person name="Coelho M.A."/>
            <person name="David-Palma M."/>
            <person name="Shea T."/>
            <person name="Bowers K."/>
            <person name="McGinley-Smith S."/>
            <person name="Mohammad A.W."/>
            <person name="Gnirke A."/>
            <person name="Yurkov A.M."/>
            <person name="Nowrousian M."/>
            <person name="Sun S."/>
            <person name="Cuomo C.A."/>
            <person name="Heitman J."/>
        </authorList>
    </citation>
    <scope>NUCLEOTIDE SEQUENCE</scope>
    <source>
        <strain evidence="9">CBS 10117</strain>
    </source>
</reference>
<dbReference type="PANTHER" id="PTHR13522">
    <property type="entry name" value="U6 SNRNA PHOSPHODIESTERASE 1"/>
    <property type="match status" value="1"/>
</dbReference>
<accession>A0A1A6A9P1</accession>
<evidence type="ECO:0000313" key="8">
    <source>
        <dbReference type="EMBL" id="OBR86775.1"/>
    </source>
</evidence>
<keyword evidence="1" id="KW-0540">Nuclease</keyword>
<keyword evidence="3" id="KW-0456">Lyase</keyword>
<dbReference type="PANTHER" id="PTHR13522:SF3">
    <property type="entry name" value="U6 SNRNA PHOSPHODIESTERASE 1"/>
    <property type="match status" value="1"/>
</dbReference>
<dbReference type="GO" id="GO:0034477">
    <property type="term" value="P:U6 snRNA 3'-end processing"/>
    <property type="evidence" value="ECO:0007669"/>
    <property type="project" value="InterPro"/>
</dbReference>
<keyword evidence="10" id="KW-1185">Reference proteome</keyword>
<dbReference type="AlphaFoldDB" id="A0A1A6A9P1"/>
<gene>
    <name evidence="8" type="ORF">I303_02790</name>
    <name evidence="9" type="ORF">I303_102776</name>
</gene>
<evidence type="ECO:0000313" key="10">
    <source>
        <dbReference type="Proteomes" id="UP000078595"/>
    </source>
</evidence>
<feature type="region of interest" description="Disordered" evidence="7">
    <location>
        <begin position="1"/>
        <end position="70"/>
    </location>
</feature>
<dbReference type="STRING" id="1296121.A0A1A6A9P1"/>
<dbReference type="OrthoDB" id="49151at2759"/>
<dbReference type="Proteomes" id="UP000078595">
    <property type="component" value="Chromosome 3"/>
</dbReference>
<proteinExistence type="predicted"/>
<protein>
    <recommendedName>
        <fullName evidence="5">U6 snRNA phosphodiesterase 1</fullName>
    </recommendedName>
    <alternativeName>
        <fullName evidence="6">3'-5' RNA exonuclease USB1</fullName>
    </alternativeName>
</protein>
<evidence type="ECO:0000313" key="9">
    <source>
        <dbReference type="EMBL" id="WWC60210.1"/>
    </source>
</evidence>
<dbReference type="EMBL" id="KI894029">
    <property type="protein sequence ID" value="OBR86775.1"/>
    <property type="molecule type" value="Genomic_DNA"/>
</dbReference>
<evidence type="ECO:0000256" key="4">
    <source>
        <dbReference type="ARBA" id="ARBA00023242"/>
    </source>
</evidence>
<name>A0A1A6A9P1_9TREE</name>
<keyword evidence="4" id="KW-0539">Nucleus</keyword>
<dbReference type="GO" id="GO:0000175">
    <property type="term" value="F:3'-5'-RNA exonuclease activity"/>
    <property type="evidence" value="ECO:0007669"/>
    <property type="project" value="TreeGrafter"/>
</dbReference>
<dbReference type="GO" id="GO:0005634">
    <property type="term" value="C:nucleus"/>
    <property type="evidence" value="ECO:0007669"/>
    <property type="project" value="TreeGrafter"/>
</dbReference>
<evidence type="ECO:0000256" key="5">
    <source>
        <dbReference type="ARBA" id="ARBA00029543"/>
    </source>
</evidence>
<dbReference type="KEGG" id="kdj:28966489"/>
<dbReference type="GO" id="GO:0016829">
    <property type="term" value="F:lyase activity"/>
    <property type="evidence" value="ECO:0007669"/>
    <property type="project" value="UniProtKB-KW"/>
</dbReference>
<dbReference type="Gene3D" id="3.90.1140.10">
    <property type="entry name" value="Cyclic phosphodiesterase"/>
    <property type="match status" value="1"/>
</dbReference>
<evidence type="ECO:0000256" key="7">
    <source>
        <dbReference type="SAM" id="MobiDB-lite"/>
    </source>
</evidence>
<sequence>MPLVDYNSSSSSEDATGGSARRRNSKRENESKALPTAKRQKKLPSLPETFDTGPKDDPSKHQGRRRTRPYVDGEYNAHLYLSLKIPSGFRTVLEDVLSVFQEEVPSHKIHSLLSSLHISLTHPLPLRRHQIDPLRAALADRLRSTRRSFRMSLASEIKVYYNRSTSTNAAASSAALRAEGEGSGGRAFIALRVGAGANELEDILDQIIHPLLEIYHLPKYHENPEFHTSFGWTLLQPTLDRASSEVIPNTMNPDGAAMVSEDTNAFIEETSDVRNEDHIRHSPFTDEMIKRINTVFREKIMDKQPQGGWEVDRVYLKAAKEVHVLHLGV</sequence>